<dbReference type="InterPro" id="IPR023214">
    <property type="entry name" value="HAD_sf"/>
</dbReference>
<dbReference type="InterPro" id="IPR041492">
    <property type="entry name" value="HAD_2"/>
</dbReference>
<dbReference type="InterPro" id="IPR023198">
    <property type="entry name" value="PGP-like_dom2"/>
</dbReference>
<dbReference type="SFLD" id="SFLDG01129">
    <property type="entry name" value="C1.5:_HAD__Beta-PGM__Phosphata"/>
    <property type="match status" value="1"/>
</dbReference>
<dbReference type="PANTHER" id="PTHR43434">
    <property type="entry name" value="PHOSPHOGLYCOLATE PHOSPHATASE"/>
    <property type="match status" value="1"/>
</dbReference>
<dbReference type="PRINTS" id="PR00413">
    <property type="entry name" value="HADHALOGNASE"/>
</dbReference>
<evidence type="ECO:0000256" key="2">
    <source>
        <dbReference type="ARBA" id="ARBA00004818"/>
    </source>
</evidence>
<dbReference type="EC" id="3.1.3.18" evidence="4"/>
<dbReference type="InterPro" id="IPR036412">
    <property type="entry name" value="HAD-like_sf"/>
</dbReference>
<name>A0ABX8ATM7_9HYPH</name>
<dbReference type="InterPro" id="IPR050155">
    <property type="entry name" value="HAD-like_hydrolase_sf"/>
</dbReference>
<proteinExistence type="inferred from homology"/>
<reference evidence="5 6" key="1">
    <citation type="journal article" date="2021" name="Angew. Chem. Int. Ed. Engl.">
        <title>A novel family of nonribosomal peptides modulate collective behavior in Pseudovibrio bacteria isolated from marine sponges.</title>
        <authorList>
            <person name="Ioca L.P."/>
            <person name="Dai Y."/>
            <person name="Kunakom S."/>
            <person name="Diaz-Espinosa J."/>
            <person name="Krunic A."/>
            <person name="Crnkovic C.M."/>
            <person name="Orjala J."/>
            <person name="Sanchez L.M."/>
            <person name="Ferreira A.G."/>
            <person name="Berlinck R.G.S."/>
            <person name="Eustaquio A.S."/>
        </authorList>
    </citation>
    <scope>NUCLEOTIDE SEQUENCE [LARGE SCALE GENOMIC DNA]</scope>
    <source>
        <strain evidence="5 6">Ab134</strain>
    </source>
</reference>
<evidence type="ECO:0000313" key="6">
    <source>
        <dbReference type="Proteomes" id="UP000680706"/>
    </source>
</evidence>
<comment type="pathway">
    <text evidence="2">Organic acid metabolism; glycolate biosynthesis; glycolate from 2-phosphoglycolate: step 1/1.</text>
</comment>
<dbReference type="InterPro" id="IPR006439">
    <property type="entry name" value="HAD-SF_hydro_IA"/>
</dbReference>
<dbReference type="Gene3D" id="3.40.50.1000">
    <property type="entry name" value="HAD superfamily/HAD-like"/>
    <property type="match status" value="1"/>
</dbReference>
<evidence type="ECO:0000256" key="4">
    <source>
        <dbReference type="ARBA" id="ARBA00013078"/>
    </source>
</evidence>
<dbReference type="SUPFAM" id="SSF56784">
    <property type="entry name" value="HAD-like"/>
    <property type="match status" value="1"/>
</dbReference>
<dbReference type="Proteomes" id="UP000680706">
    <property type="component" value="Chromosome"/>
</dbReference>
<dbReference type="GO" id="GO:0016787">
    <property type="term" value="F:hydrolase activity"/>
    <property type="evidence" value="ECO:0007669"/>
    <property type="project" value="UniProtKB-KW"/>
</dbReference>
<dbReference type="Gene3D" id="1.10.150.240">
    <property type="entry name" value="Putative phosphatase, domain 2"/>
    <property type="match status" value="1"/>
</dbReference>
<keyword evidence="5" id="KW-0378">Hydrolase</keyword>
<dbReference type="NCBIfam" id="TIGR01549">
    <property type="entry name" value="HAD-SF-IA-v1"/>
    <property type="match status" value="1"/>
</dbReference>
<keyword evidence="6" id="KW-1185">Reference proteome</keyword>
<gene>
    <name evidence="5" type="ORF">KGB56_06100</name>
</gene>
<dbReference type="PANTHER" id="PTHR43434:SF1">
    <property type="entry name" value="PHOSPHOGLYCOLATE PHOSPHATASE"/>
    <property type="match status" value="1"/>
</dbReference>
<accession>A0ABX8ATM7</accession>
<dbReference type="SFLD" id="SFLDS00003">
    <property type="entry name" value="Haloacid_Dehalogenase"/>
    <property type="match status" value="1"/>
</dbReference>
<comment type="catalytic activity">
    <reaction evidence="1">
        <text>2-phosphoglycolate + H2O = glycolate + phosphate</text>
        <dbReference type="Rhea" id="RHEA:14369"/>
        <dbReference type="ChEBI" id="CHEBI:15377"/>
        <dbReference type="ChEBI" id="CHEBI:29805"/>
        <dbReference type="ChEBI" id="CHEBI:43474"/>
        <dbReference type="ChEBI" id="CHEBI:58033"/>
        <dbReference type="EC" id="3.1.3.18"/>
    </reaction>
</comment>
<evidence type="ECO:0000256" key="3">
    <source>
        <dbReference type="ARBA" id="ARBA00006171"/>
    </source>
</evidence>
<dbReference type="Pfam" id="PF13419">
    <property type="entry name" value="HAD_2"/>
    <property type="match status" value="1"/>
</dbReference>
<comment type="similarity">
    <text evidence="3">Belongs to the HAD-like hydrolase superfamily. CbbY/CbbZ/Gph/YieH family.</text>
</comment>
<protein>
    <recommendedName>
        <fullName evidence="4">phosphoglycolate phosphatase</fullName>
        <ecNumber evidence="4">3.1.3.18</ecNumber>
    </recommendedName>
</protein>
<evidence type="ECO:0000256" key="1">
    <source>
        <dbReference type="ARBA" id="ARBA00000830"/>
    </source>
</evidence>
<evidence type="ECO:0000313" key="5">
    <source>
        <dbReference type="EMBL" id="QUS56979.1"/>
    </source>
</evidence>
<sequence>MTMNVRAVLFDRDGTLIDFNKTWGTVLQHVLMDLADGDVKLATELGHLVKFDYASCACEPGSPILTNPPSGYSEPWANHLGVGFNRAFLDRIEDLILEHAAECVAAFDDTTSSIKALAAAGLPIGLATNGTEASAVAQLKRLGIFDYFTFVVGYDSGHGEKPEPGQLFGFAEHTGIEPQHIAMVGDSLHDMHAAQNAGMLRVAVTTGALTAEELKDHCDHLLDSLTDLVNLVGLKPAGEGAAA</sequence>
<organism evidence="5 6">
    <name type="scientific">Pseudovibrio brasiliensis</name>
    <dbReference type="NCBI Taxonomy" id="1898042"/>
    <lineage>
        <taxon>Bacteria</taxon>
        <taxon>Pseudomonadati</taxon>
        <taxon>Pseudomonadota</taxon>
        <taxon>Alphaproteobacteria</taxon>
        <taxon>Hyphomicrobiales</taxon>
        <taxon>Stappiaceae</taxon>
        <taxon>Pseudovibrio</taxon>
    </lineage>
</organism>
<dbReference type="EMBL" id="CP074126">
    <property type="protein sequence ID" value="QUS56979.1"/>
    <property type="molecule type" value="Genomic_DNA"/>
</dbReference>